<dbReference type="InterPro" id="IPR011701">
    <property type="entry name" value="MFS"/>
</dbReference>
<dbReference type="InterPro" id="IPR005829">
    <property type="entry name" value="Sugar_transporter_CS"/>
</dbReference>
<evidence type="ECO:0000256" key="1">
    <source>
        <dbReference type="ARBA" id="ARBA00004141"/>
    </source>
</evidence>
<feature type="transmembrane region" description="Helical" evidence="5">
    <location>
        <begin position="250"/>
        <end position="271"/>
    </location>
</feature>
<evidence type="ECO:0000256" key="3">
    <source>
        <dbReference type="ARBA" id="ARBA00022989"/>
    </source>
</evidence>
<feature type="transmembrane region" description="Helical" evidence="5">
    <location>
        <begin position="55"/>
        <end position="75"/>
    </location>
</feature>
<organism evidence="7 8">
    <name type="scientific">Sphingomonas glacialis</name>
    <dbReference type="NCBI Taxonomy" id="658225"/>
    <lineage>
        <taxon>Bacteria</taxon>
        <taxon>Pseudomonadati</taxon>
        <taxon>Pseudomonadota</taxon>
        <taxon>Alphaproteobacteria</taxon>
        <taxon>Sphingomonadales</taxon>
        <taxon>Sphingomonadaceae</taxon>
        <taxon>Sphingomonas</taxon>
    </lineage>
</organism>
<comment type="caution">
    <text evidence="7">The sequence shown here is derived from an EMBL/GenBank/DDBJ whole genome shotgun (WGS) entry which is preliminary data.</text>
</comment>
<feature type="transmembrane region" description="Helical" evidence="5">
    <location>
        <begin position="406"/>
        <end position="427"/>
    </location>
</feature>
<dbReference type="GO" id="GO:0046943">
    <property type="term" value="F:carboxylic acid transmembrane transporter activity"/>
    <property type="evidence" value="ECO:0007669"/>
    <property type="project" value="TreeGrafter"/>
</dbReference>
<evidence type="ECO:0000313" key="8">
    <source>
        <dbReference type="Proteomes" id="UP000319931"/>
    </source>
</evidence>
<evidence type="ECO:0000256" key="5">
    <source>
        <dbReference type="SAM" id="Phobius"/>
    </source>
</evidence>
<evidence type="ECO:0000256" key="2">
    <source>
        <dbReference type="ARBA" id="ARBA00022692"/>
    </source>
</evidence>
<dbReference type="EMBL" id="RCZC01000002">
    <property type="protein sequence ID" value="TPG53877.1"/>
    <property type="molecule type" value="Genomic_DNA"/>
</dbReference>
<protein>
    <submittedName>
        <fullName evidence="7">MFS transporter</fullName>
    </submittedName>
</protein>
<proteinExistence type="predicted"/>
<feature type="transmembrane region" description="Helical" evidence="5">
    <location>
        <begin position="87"/>
        <end position="106"/>
    </location>
</feature>
<keyword evidence="8" id="KW-1185">Reference proteome</keyword>
<evidence type="ECO:0000313" key="7">
    <source>
        <dbReference type="EMBL" id="TPG53877.1"/>
    </source>
</evidence>
<feature type="transmembrane region" description="Helical" evidence="5">
    <location>
        <begin position="20"/>
        <end position="43"/>
    </location>
</feature>
<dbReference type="InterPro" id="IPR036259">
    <property type="entry name" value="MFS_trans_sf"/>
</dbReference>
<feature type="transmembrane region" description="Helical" evidence="5">
    <location>
        <begin position="112"/>
        <end position="133"/>
    </location>
</feature>
<dbReference type="Pfam" id="PF07690">
    <property type="entry name" value="MFS_1"/>
    <property type="match status" value="1"/>
</dbReference>
<dbReference type="RefSeq" id="WP_140848451.1">
    <property type="nucleotide sequence ID" value="NZ_RCZC01000002.1"/>
</dbReference>
<keyword evidence="2 5" id="KW-0812">Transmembrane</keyword>
<feature type="transmembrane region" description="Helical" evidence="5">
    <location>
        <begin position="145"/>
        <end position="169"/>
    </location>
</feature>
<keyword evidence="4 5" id="KW-0472">Membrane</keyword>
<reference evidence="7 8" key="1">
    <citation type="journal article" date="2019" name="Environ. Microbiol.">
        <title>Species interactions and distinct microbial communities in high Arctic permafrost affected cryosols are associated with the CH4 and CO2 gas fluxes.</title>
        <authorList>
            <person name="Altshuler I."/>
            <person name="Hamel J."/>
            <person name="Turney S."/>
            <person name="Magnuson E."/>
            <person name="Levesque R."/>
            <person name="Greer C."/>
            <person name="Whyte L.G."/>
        </authorList>
    </citation>
    <scope>NUCLEOTIDE SEQUENCE [LARGE SCALE GENOMIC DNA]</scope>
    <source>
        <strain evidence="7 8">E6.1</strain>
    </source>
</reference>
<sequence length="445" mass="46191">MTEDPRATIERAPMSRFQWIMVAVMIGLNALDGFDVLSISFASPGIAAEWRVDRAALGLVLSMELIGMALGSLLLGGVADRFGRRATILGCLCAMAAGMFGAATAHDVVSLSAWRVLTGLGIGGMLAATNAAVAEAANAKRRSLAVVLMAGGYPVGTIIGGLIATVLLGHYGWRAVFVFGGIATLSFIPLVLWRVPESIAFLLQRPGPTTLDRVNRTLARIGHPVISVLPAATPKPRRAGVVALFSRRHVALTAALTLAYLAHIMTFYYILKWIPKIVVDFGFPPPMAGGVLVWASVGGALGSLTLGLLTLRVRVYWLTLVAMLASTALVILFGYQRGSLGWLSLTAAIVGFATNAGVVGIYALLAQSYPTNLRASATGLVIGIGRGGSALAPALAGWLFAAGYGLPLVSALMGAGSLVAAVALFGARARFAALSRGIEPTGDVD</sequence>
<dbReference type="AlphaFoldDB" id="A0A502FW49"/>
<dbReference type="Proteomes" id="UP000319931">
    <property type="component" value="Unassembled WGS sequence"/>
</dbReference>
<name>A0A502FW49_9SPHN</name>
<dbReference type="PANTHER" id="PTHR23508:SF10">
    <property type="entry name" value="CARBOXYLIC ACID TRANSPORTER PROTEIN HOMOLOG"/>
    <property type="match status" value="1"/>
</dbReference>
<dbReference type="InterPro" id="IPR020846">
    <property type="entry name" value="MFS_dom"/>
</dbReference>
<gene>
    <name evidence="7" type="ORF">EAH76_03960</name>
</gene>
<dbReference type="SUPFAM" id="SSF103473">
    <property type="entry name" value="MFS general substrate transporter"/>
    <property type="match status" value="1"/>
</dbReference>
<dbReference type="PROSITE" id="PS00216">
    <property type="entry name" value="SUGAR_TRANSPORT_1"/>
    <property type="match status" value="1"/>
</dbReference>
<keyword evidence="3 5" id="KW-1133">Transmembrane helix</keyword>
<dbReference type="PROSITE" id="PS50850">
    <property type="entry name" value="MFS"/>
    <property type="match status" value="1"/>
</dbReference>
<evidence type="ECO:0000256" key="4">
    <source>
        <dbReference type="ARBA" id="ARBA00023136"/>
    </source>
</evidence>
<feature type="transmembrane region" description="Helical" evidence="5">
    <location>
        <begin position="341"/>
        <end position="365"/>
    </location>
</feature>
<dbReference type="OrthoDB" id="9784658at2"/>
<comment type="subcellular location">
    <subcellularLocation>
        <location evidence="1">Membrane</location>
        <topology evidence="1">Multi-pass membrane protein</topology>
    </subcellularLocation>
</comment>
<feature type="transmembrane region" description="Helical" evidence="5">
    <location>
        <begin position="175"/>
        <end position="195"/>
    </location>
</feature>
<feature type="transmembrane region" description="Helical" evidence="5">
    <location>
        <begin position="377"/>
        <end position="400"/>
    </location>
</feature>
<dbReference type="PANTHER" id="PTHR23508">
    <property type="entry name" value="CARBOXYLIC ACID TRANSPORTER PROTEIN HOMOLOG"/>
    <property type="match status" value="1"/>
</dbReference>
<dbReference type="GO" id="GO:0005886">
    <property type="term" value="C:plasma membrane"/>
    <property type="evidence" value="ECO:0007669"/>
    <property type="project" value="TreeGrafter"/>
</dbReference>
<evidence type="ECO:0000259" key="6">
    <source>
        <dbReference type="PROSITE" id="PS50850"/>
    </source>
</evidence>
<feature type="transmembrane region" description="Helical" evidence="5">
    <location>
        <begin position="291"/>
        <end position="309"/>
    </location>
</feature>
<feature type="transmembrane region" description="Helical" evidence="5">
    <location>
        <begin position="316"/>
        <end position="335"/>
    </location>
</feature>
<feature type="domain" description="Major facilitator superfamily (MFS) profile" evidence="6">
    <location>
        <begin position="21"/>
        <end position="432"/>
    </location>
</feature>
<dbReference type="Gene3D" id="1.20.1250.20">
    <property type="entry name" value="MFS general substrate transporter like domains"/>
    <property type="match status" value="1"/>
</dbReference>
<accession>A0A502FW49</accession>